<comment type="subcellular location">
    <subcellularLocation>
        <location evidence="1">Cytoplasmic vesicle</location>
    </subcellularLocation>
    <subcellularLocation>
        <location evidence="2">Golgi apparatus</location>
        <location evidence="2">trans-Golgi network</location>
    </subcellularLocation>
</comment>
<feature type="non-terminal residue" evidence="8">
    <location>
        <position position="574"/>
    </location>
</feature>
<dbReference type="EMBL" id="WBNC01001282">
    <property type="protein sequence ID" value="NXC99714.1"/>
    <property type="molecule type" value="Genomic_DNA"/>
</dbReference>
<dbReference type="GO" id="GO:0032588">
    <property type="term" value="C:trans-Golgi network membrane"/>
    <property type="evidence" value="ECO:0007669"/>
    <property type="project" value="TreeGrafter"/>
</dbReference>
<dbReference type="GO" id="GO:0031410">
    <property type="term" value="C:cytoplasmic vesicle"/>
    <property type="evidence" value="ECO:0007669"/>
    <property type="project" value="UniProtKB-SubCell"/>
</dbReference>
<dbReference type="Proteomes" id="UP000611277">
    <property type="component" value="Unassembled WGS sequence"/>
</dbReference>
<dbReference type="InterPro" id="IPR013809">
    <property type="entry name" value="ENTH"/>
</dbReference>
<keyword evidence="9" id="KW-1185">Reference proteome</keyword>
<feature type="compositionally biased region" description="Pro residues" evidence="5">
    <location>
        <begin position="221"/>
        <end position="230"/>
    </location>
</feature>
<feature type="compositionally biased region" description="Low complexity" evidence="5">
    <location>
        <begin position="483"/>
        <end position="494"/>
    </location>
</feature>
<feature type="chain" id="PRO_5032586715" evidence="6">
    <location>
        <begin position="19"/>
        <end position="574"/>
    </location>
</feature>
<dbReference type="PROSITE" id="PS50942">
    <property type="entry name" value="ENTH"/>
    <property type="match status" value="1"/>
</dbReference>
<dbReference type="AlphaFoldDB" id="A0A851SB14"/>
<dbReference type="CDD" id="cd03572">
    <property type="entry name" value="ENTH_like_Tepsin"/>
    <property type="match status" value="1"/>
</dbReference>
<feature type="compositionally biased region" description="Low complexity" evidence="5">
    <location>
        <begin position="297"/>
        <end position="313"/>
    </location>
</feature>
<evidence type="ECO:0000256" key="6">
    <source>
        <dbReference type="SAM" id="SignalP"/>
    </source>
</evidence>
<feature type="compositionally biased region" description="Pro residues" evidence="5">
    <location>
        <begin position="131"/>
        <end position="142"/>
    </location>
</feature>
<dbReference type="SUPFAM" id="SSF48464">
    <property type="entry name" value="ENTH/VHS domain"/>
    <property type="match status" value="1"/>
</dbReference>
<accession>A0A851SB14</accession>
<name>A0A851SB14_CERFA</name>
<evidence type="ECO:0000313" key="8">
    <source>
        <dbReference type="EMBL" id="NXC99714.1"/>
    </source>
</evidence>
<keyword evidence="6" id="KW-0732">Signal</keyword>
<feature type="compositionally biased region" description="Pro residues" evidence="5">
    <location>
        <begin position="443"/>
        <end position="454"/>
    </location>
</feature>
<evidence type="ECO:0000256" key="1">
    <source>
        <dbReference type="ARBA" id="ARBA00004541"/>
    </source>
</evidence>
<keyword evidence="4" id="KW-0968">Cytoplasmic vesicle</keyword>
<feature type="compositionally biased region" description="Basic and acidic residues" evidence="5">
    <location>
        <begin position="314"/>
        <end position="329"/>
    </location>
</feature>
<dbReference type="InterPro" id="IPR008942">
    <property type="entry name" value="ENTH_VHS"/>
</dbReference>
<keyword evidence="3" id="KW-0333">Golgi apparatus</keyword>
<feature type="non-terminal residue" evidence="8">
    <location>
        <position position="1"/>
    </location>
</feature>
<gene>
    <name evidence="8" type="primary">Tepsin</name>
    <name evidence="8" type="ORF">CERFAM_R02465</name>
</gene>
<dbReference type="Pfam" id="PF25827">
    <property type="entry name" value="TVHS-like"/>
    <property type="match status" value="1"/>
</dbReference>
<evidence type="ECO:0000256" key="2">
    <source>
        <dbReference type="ARBA" id="ARBA00004601"/>
    </source>
</evidence>
<dbReference type="Pfam" id="PF01417">
    <property type="entry name" value="ENTH"/>
    <property type="match status" value="1"/>
</dbReference>
<feature type="region of interest" description="Disordered" evidence="5">
    <location>
        <begin position="534"/>
        <end position="574"/>
    </location>
</feature>
<dbReference type="PANTHER" id="PTHR21514">
    <property type="entry name" value="AP-4 COMPLEX ACCESSORY SUBUNIT TEPSIN"/>
    <property type="match status" value="1"/>
</dbReference>
<evidence type="ECO:0000256" key="4">
    <source>
        <dbReference type="ARBA" id="ARBA00023329"/>
    </source>
</evidence>
<sequence>HAVPLLLQLPVLLRGTADDDSPCPGYLFEEIAKISHESPGSSQCLLEHLLTRLQSSSCHVKLKVLKILLHTCSQGSPQFVLQLKRNASFIREAAAFSGPPDPLHGNSLNQKVRAAAQDLASILFSDAPLPQPLALPTRPPAPAGMGSSPSPCGSLQGFGFSSDKSGSASTGEALLSSLQRAAEAVAQAVLPVPGGPRRLRGDLPEDTYEPVRAPSPASSPAVPPPTPPAPRGSRGGSCWGSLGGSPPILVGFGGPQLSSAVPAVSHQPGLAGGGWEEADSGHSSRESSQGNERSRASDSGSKSGSDSRSGASRELSHGADSRVDADSPGDCRRELSLVSGLTRGARVFLTREEAQHFLKECGLLNCEVVLELLGRALEDPSDSVRMRSMCAISALGCSDLLSPEQIFAVTRQRLQHLSQGSPGPVANRATKMLRQFEALCRTQPPPRAPRPPSAPSVGSAGDLLMDIPESFLSPLSPAPTPAAPAEEPGVASEPPGQPGAAVPACPCEQDGGSRLPGDTAAPSLSLFAGMELVAPPGPVLQPHSPPVEPQMPSQPRDGDTEGTLQPSAFAFLNM</sequence>
<feature type="region of interest" description="Disordered" evidence="5">
    <location>
        <begin position="260"/>
        <end position="329"/>
    </location>
</feature>
<feature type="compositionally biased region" description="Pro residues" evidence="5">
    <location>
        <begin position="535"/>
        <end position="549"/>
    </location>
</feature>
<protein>
    <submittedName>
        <fullName evidence="8">AP4AT protein</fullName>
    </submittedName>
</protein>
<organism evidence="8 9">
    <name type="scientific">Certhia familiaris</name>
    <name type="common">Eurasian treecreeper</name>
    <dbReference type="NCBI Taxonomy" id="73333"/>
    <lineage>
        <taxon>Eukaryota</taxon>
        <taxon>Metazoa</taxon>
        <taxon>Chordata</taxon>
        <taxon>Craniata</taxon>
        <taxon>Vertebrata</taxon>
        <taxon>Euteleostomi</taxon>
        <taxon>Archelosauria</taxon>
        <taxon>Archosauria</taxon>
        <taxon>Dinosauria</taxon>
        <taxon>Saurischia</taxon>
        <taxon>Theropoda</taxon>
        <taxon>Coelurosauria</taxon>
        <taxon>Aves</taxon>
        <taxon>Neognathae</taxon>
        <taxon>Neoaves</taxon>
        <taxon>Telluraves</taxon>
        <taxon>Australaves</taxon>
        <taxon>Passeriformes</taxon>
        <taxon>Certhiidae</taxon>
        <taxon>Certhiinae</taxon>
        <taxon>Certhia</taxon>
    </lineage>
</organism>
<feature type="region of interest" description="Disordered" evidence="5">
    <location>
        <begin position="131"/>
        <end position="171"/>
    </location>
</feature>
<comment type="caution">
    <text evidence="8">The sequence shown here is derived from an EMBL/GenBank/DDBJ whole genome shotgun (WGS) entry which is preliminary data.</text>
</comment>
<dbReference type="InterPro" id="IPR039273">
    <property type="entry name" value="TEPSIN"/>
</dbReference>
<evidence type="ECO:0000259" key="7">
    <source>
        <dbReference type="PROSITE" id="PS50942"/>
    </source>
</evidence>
<feature type="compositionally biased region" description="Low complexity" evidence="5">
    <location>
        <begin position="143"/>
        <end position="154"/>
    </location>
</feature>
<reference evidence="8" key="1">
    <citation type="submission" date="2019-09" db="EMBL/GenBank/DDBJ databases">
        <title>Bird 10,000 Genomes (B10K) Project - Family phase.</title>
        <authorList>
            <person name="Zhang G."/>
        </authorList>
    </citation>
    <scope>NUCLEOTIDE SEQUENCE</scope>
    <source>
        <strain evidence="8">OUT-0039</strain>
        <tissue evidence="8">Muscle</tissue>
    </source>
</reference>
<dbReference type="Gene3D" id="1.25.40.90">
    <property type="match status" value="1"/>
</dbReference>
<feature type="region of interest" description="Disordered" evidence="5">
    <location>
        <begin position="442"/>
        <end position="522"/>
    </location>
</feature>
<evidence type="ECO:0000313" key="9">
    <source>
        <dbReference type="Proteomes" id="UP000611277"/>
    </source>
</evidence>
<dbReference type="InterPro" id="IPR058028">
    <property type="entry name" value="Tepsin_VHS/ENTH-like"/>
</dbReference>
<feature type="region of interest" description="Disordered" evidence="5">
    <location>
        <begin position="192"/>
        <end position="240"/>
    </location>
</feature>
<proteinExistence type="predicted"/>
<evidence type="ECO:0000256" key="3">
    <source>
        <dbReference type="ARBA" id="ARBA00023034"/>
    </source>
</evidence>
<feature type="compositionally biased region" description="Low complexity" evidence="5">
    <location>
        <begin position="210"/>
        <end position="220"/>
    </location>
</feature>
<dbReference type="InterPro" id="IPR035802">
    <property type="entry name" value="ENTH/VHS_tepsin"/>
</dbReference>
<feature type="domain" description="ENTH" evidence="7">
    <location>
        <begin position="1"/>
        <end position="133"/>
    </location>
</feature>
<evidence type="ECO:0000256" key="5">
    <source>
        <dbReference type="SAM" id="MobiDB-lite"/>
    </source>
</evidence>
<dbReference type="PANTHER" id="PTHR21514:SF0">
    <property type="entry name" value="AP-4 COMPLEX ACCESSORY SUBUNIT TEPSIN"/>
    <property type="match status" value="1"/>
</dbReference>
<feature type="signal peptide" evidence="6">
    <location>
        <begin position="1"/>
        <end position="18"/>
    </location>
</feature>